<name>B3G180_PSEAI</name>
<sequence length="113" mass="12226">MPGGAAMSYSREDYFAEGLGESLEEHGVVATSEQIKAIARDVVLFAENIGQAFYSPEDPGAREADSLRKELEKEREKVVCRVCQGTGNTVSHGPHHSAYSSCWKCNGAGRHAP</sequence>
<dbReference type="SUPFAM" id="SSF57938">
    <property type="entry name" value="DnaJ/Hsp40 cysteine-rich domain"/>
    <property type="match status" value="1"/>
</dbReference>
<dbReference type="EMBL" id="EU595740">
    <property type="protein sequence ID" value="ACD38824.1"/>
    <property type="molecule type" value="Genomic_DNA"/>
</dbReference>
<protein>
    <submittedName>
        <fullName evidence="1">Uncharacterized protein</fullName>
    </submittedName>
</protein>
<organism evidence="1">
    <name type="scientific">Pseudomonas aeruginosa</name>
    <dbReference type="NCBI Taxonomy" id="287"/>
    <lineage>
        <taxon>Bacteria</taxon>
        <taxon>Pseudomonadati</taxon>
        <taxon>Pseudomonadota</taxon>
        <taxon>Gammaproteobacteria</taxon>
        <taxon>Pseudomonadales</taxon>
        <taxon>Pseudomonadaceae</taxon>
        <taxon>Pseudomonas</taxon>
    </lineage>
</organism>
<dbReference type="InterPro" id="IPR036410">
    <property type="entry name" value="HSP_DnaJ_Cys-rich_dom_sf"/>
</dbReference>
<evidence type="ECO:0000313" key="1">
    <source>
        <dbReference type="EMBL" id="ACD38824.1"/>
    </source>
</evidence>
<proteinExistence type="predicted"/>
<dbReference type="AlphaFoldDB" id="B3G180"/>
<gene>
    <name evidence="1" type="ORF">PACL_0576</name>
    <name evidence="2" type="ORF">PACL_0643</name>
</gene>
<dbReference type="EMBL" id="EU595742">
    <property type="protein sequence ID" value="ACD38901.1"/>
    <property type="molecule type" value="Genomic_DNA"/>
</dbReference>
<evidence type="ECO:0000313" key="2">
    <source>
        <dbReference type="EMBL" id="ACD38901.1"/>
    </source>
</evidence>
<reference evidence="1" key="1">
    <citation type="journal article" date="2008" name="Genomics">
        <title>Large-insert genome analysis technology detects structural variation in Pseudomonas aeruginosa clinical strains from cystic fibrosis patients.</title>
        <authorList>
            <person name="Hayden H.S."/>
            <person name="Gillett W."/>
            <person name="Saenphimmachak C."/>
            <person name="Lim R."/>
            <person name="Zhou Y."/>
            <person name="Jacobs M.A."/>
            <person name="Chang J."/>
            <person name="Rohmer L."/>
            <person name="D'Argenio D.A."/>
            <person name="Palmieri A."/>
            <person name="Levy R."/>
            <person name="Haugen E."/>
            <person name="Wong G.K."/>
            <person name="Brittnacher M.J."/>
            <person name="Burns J.L."/>
            <person name="Miller S.I."/>
            <person name="Olson M.V."/>
            <person name="Kaul R."/>
        </authorList>
    </citation>
    <scope>NUCLEOTIDE SEQUENCE</scope>
    <source>
        <strain evidence="1">PACS10223</strain>
        <strain evidence="2">PACS458</strain>
    </source>
</reference>
<accession>B3G180</accession>